<keyword evidence="5" id="KW-0732">Signal</keyword>
<feature type="region of interest" description="Disordered" evidence="4">
    <location>
        <begin position="40"/>
        <end position="99"/>
    </location>
</feature>
<feature type="compositionally biased region" description="Pro residues" evidence="4">
    <location>
        <begin position="43"/>
        <end position="80"/>
    </location>
</feature>
<keyword evidence="3" id="KW-0998">Cell outer membrane</keyword>
<dbReference type="Pfam" id="PF03865">
    <property type="entry name" value="ShlB"/>
    <property type="match status" value="1"/>
</dbReference>
<protein>
    <submittedName>
        <fullName evidence="8">Hemolysin activation/secretion protein</fullName>
    </submittedName>
</protein>
<dbReference type="InterPro" id="IPR005565">
    <property type="entry name" value="Hemolysn_activator_HlyB_C"/>
</dbReference>
<evidence type="ECO:0000256" key="2">
    <source>
        <dbReference type="ARBA" id="ARBA00022692"/>
    </source>
</evidence>
<organism evidence="8 9">
    <name type="scientific">Stenomitos frigidus ULC18</name>
    <dbReference type="NCBI Taxonomy" id="2107698"/>
    <lineage>
        <taxon>Bacteria</taxon>
        <taxon>Bacillati</taxon>
        <taxon>Cyanobacteriota</taxon>
        <taxon>Cyanophyceae</taxon>
        <taxon>Leptolyngbyales</taxon>
        <taxon>Leptolyngbyaceae</taxon>
        <taxon>Stenomitos</taxon>
    </lineage>
</organism>
<dbReference type="InterPro" id="IPR051544">
    <property type="entry name" value="TPS_OM_transporter"/>
</dbReference>
<reference evidence="9" key="1">
    <citation type="submission" date="2018-02" db="EMBL/GenBank/DDBJ databases">
        <authorList>
            <person name="Moore K."/>
            <person name="Momper L."/>
        </authorList>
    </citation>
    <scope>NUCLEOTIDE SEQUENCE [LARGE SCALE GENOMIC DNA]</scope>
    <source>
        <strain evidence="9">ULC18</strain>
    </source>
</reference>
<dbReference type="EMBL" id="PVWK01000022">
    <property type="protein sequence ID" value="PSB33072.1"/>
    <property type="molecule type" value="Genomic_DNA"/>
</dbReference>
<evidence type="ECO:0000313" key="8">
    <source>
        <dbReference type="EMBL" id="PSB33072.1"/>
    </source>
</evidence>
<dbReference type="Proteomes" id="UP000239576">
    <property type="component" value="Unassembled WGS sequence"/>
</dbReference>
<evidence type="ECO:0000256" key="3">
    <source>
        <dbReference type="ARBA" id="ARBA00023237"/>
    </source>
</evidence>
<dbReference type="AlphaFoldDB" id="A0A2T1EJY1"/>
<dbReference type="GO" id="GO:0098046">
    <property type="term" value="C:type V protein secretion system complex"/>
    <property type="evidence" value="ECO:0007669"/>
    <property type="project" value="TreeGrafter"/>
</dbReference>
<comment type="caution">
    <text evidence="8">The sequence shown here is derived from an EMBL/GenBank/DDBJ whole genome shotgun (WGS) entry which is preliminary data.</text>
</comment>
<dbReference type="GO" id="GO:0046819">
    <property type="term" value="P:protein secretion by the type V secretion system"/>
    <property type="evidence" value="ECO:0007669"/>
    <property type="project" value="TreeGrafter"/>
</dbReference>
<evidence type="ECO:0000256" key="5">
    <source>
        <dbReference type="SAM" id="SignalP"/>
    </source>
</evidence>
<feature type="domain" description="Polypeptide-transport-associated ShlB-type" evidence="7">
    <location>
        <begin position="105"/>
        <end position="179"/>
    </location>
</feature>
<proteinExistence type="predicted"/>
<dbReference type="Gene3D" id="2.40.160.50">
    <property type="entry name" value="membrane protein fhac: a member of the omp85/tpsb transporter family"/>
    <property type="match status" value="1"/>
</dbReference>
<evidence type="ECO:0000259" key="6">
    <source>
        <dbReference type="Pfam" id="PF03865"/>
    </source>
</evidence>
<feature type="chain" id="PRO_5015443487" evidence="5">
    <location>
        <begin position="28"/>
        <end position="597"/>
    </location>
</feature>
<dbReference type="RefSeq" id="WP_106255181.1">
    <property type="nucleotide sequence ID" value="NZ_CAWNSW010000081.1"/>
</dbReference>
<keyword evidence="1" id="KW-0472">Membrane</keyword>
<dbReference type="PANTHER" id="PTHR34597:SF3">
    <property type="entry name" value="OUTER MEMBRANE TRANSPORTER CDIB"/>
    <property type="match status" value="1"/>
</dbReference>
<evidence type="ECO:0000256" key="1">
    <source>
        <dbReference type="ARBA" id="ARBA00022452"/>
    </source>
</evidence>
<sequence length="597" mass="65054">MTKLYRSWFWLSLALLAGSLPARPLNAQTINAQTINSAQAPTLPLPRPTAPLPPQDVIPIPPQTQPSPPSSLPPQLPPPGELLQPSTPTTPNAEPPSENVPEAITVERFEVVGSTVFSQQDFDNLTKPYTKRPLSLPELFEVRSKVTELYVKSGYITSGAYIPPQPLEGGVVKIQVSEGGLEDIKVTGTHHLNPNYVRSRLAIATTRPLNQKRLLEALQLLQLNPLIKAVSAELSAGTTTGENLLSVNITEATIWDVQISLDNGRTPSVGTFRRQIQLTNADLLGLGDRLSLAYTNTDGSNAFDASYTIPFNPRNGTIALSGGFAFSRVIEPPFDVLDINSNSNYVELTVRQPILQSTTQEFALGLTVSHRESGATLLGGEIPFPAVGSDDQGNTRITALRFFQDYTLRNQSEVLAFRSQFSVGISALNATINAVPPDGNFFVWRGQAQYVRLLAPDTLLLLRGDIQLADRPLVPLEQFGLGGQESVRGYRQDQLFTDSGIFASAEVRIPILRLPSFGNAVLQLYPFVDVGHGFNRGSGTNPSPNTLVSVGLGLRFQAGDRITARFDWGIPLTNVSGEKNTLQEQGFYFSLLYNQPF</sequence>
<dbReference type="GO" id="GO:0008320">
    <property type="term" value="F:protein transmembrane transporter activity"/>
    <property type="evidence" value="ECO:0007669"/>
    <property type="project" value="TreeGrafter"/>
</dbReference>
<keyword evidence="1" id="KW-1134">Transmembrane beta strand</keyword>
<dbReference type="InterPro" id="IPR013686">
    <property type="entry name" value="Polypept-transport_assoc_ShlB"/>
</dbReference>
<dbReference type="PANTHER" id="PTHR34597">
    <property type="entry name" value="SLR1661 PROTEIN"/>
    <property type="match status" value="1"/>
</dbReference>
<evidence type="ECO:0000259" key="7">
    <source>
        <dbReference type="Pfam" id="PF08479"/>
    </source>
</evidence>
<dbReference type="Pfam" id="PF08479">
    <property type="entry name" value="POTRA_2"/>
    <property type="match status" value="1"/>
</dbReference>
<gene>
    <name evidence="8" type="ORF">C7B82_04810</name>
</gene>
<keyword evidence="2" id="KW-0812">Transmembrane</keyword>
<dbReference type="OrthoDB" id="596066at2"/>
<feature type="domain" description="Haemolysin activator HlyB C-terminal" evidence="6">
    <location>
        <begin position="245"/>
        <end position="556"/>
    </location>
</feature>
<keyword evidence="9" id="KW-1185">Reference proteome</keyword>
<evidence type="ECO:0000313" key="9">
    <source>
        <dbReference type="Proteomes" id="UP000239576"/>
    </source>
</evidence>
<dbReference type="Gene3D" id="3.10.20.310">
    <property type="entry name" value="membrane protein fhac"/>
    <property type="match status" value="1"/>
</dbReference>
<name>A0A2T1EJY1_9CYAN</name>
<reference evidence="8 9" key="2">
    <citation type="submission" date="2018-03" db="EMBL/GenBank/DDBJ databases">
        <title>The ancient ancestry and fast evolution of plastids.</title>
        <authorList>
            <person name="Moore K.R."/>
            <person name="Magnabosco C."/>
            <person name="Momper L."/>
            <person name="Gold D.A."/>
            <person name="Bosak T."/>
            <person name="Fournier G.P."/>
        </authorList>
    </citation>
    <scope>NUCLEOTIDE SEQUENCE [LARGE SCALE GENOMIC DNA]</scope>
    <source>
        <strain evidence="8 9">ULC18</strain>
    </source>
</reference>
<accession>A0A2T1EJY1</accession>
<feature type="signal peptide" evidence="5">
    <location>
        <begin position="1"/>
        <end position="27"/>
    </location>
</feature>
<evidence type="ECO:0000256" key="4">
    <source>
        <dbReference type="SAM" id="MobiDB-lite"/>
    </source>
</evidence>